<reference evidence="1 2" key="1">
    <citation type="submission" date="2024-06" db="EMBL/GenBank/DDBJ databases">
        <title>The Natural Products Discovery Center: Release of the First 8490 Sequenced Strains for Exploring Actinobacteria Biosynthetic Diversity.</title>
        <authorList>
            <person name="Kalkreuter E."/>
            <person name="Kautsar S.A."/>
            <person name="Yang D."/>
            <person name="Bader C.D."/>
            <person name="Teijaro C.N."/>
            <person name="Fluegel L."/>
            <person name="Davis C.M."/>
            <person name="Simpson J.R."/>
            <person name="Lauterbach L."/>
            <person name="Steele A.D."/>
            <person name="Gui C."/>
            <person name="Meng S."/>
            <person name="Li G."/>
            <person name="Viehrig K."/>
            <person name="Ye F."/>
            <person name="Su P."/>
            <person name="Kiefer A.F."/>
            <person name="Nichols A."/>
            <person name="Cepeda A.J."/>
            <person name="Yan W."/>
            <person name="Fan B."/>
            <person name="Jiang Y."/>
            <person name="Adhikari A."/>
            <person name="Zheng C.-J."/>
            <person name="Schuster L."/>
            <person name="Cowan T.M."/>
            <person name="Smanski M.J."/>
            <person name="Chevrette M.G."/>
            <person name="De Carvalho L.P.S."/>
            <person name="Shen B."/>
        </authorList>
    </citation>
    <scope>NUCLEOTIDE SEQUENCE [LARGE SCALE GENOMIC DNA]</scope>
    <source>
        <strain evidence="1 2">NPDC048946</strain>
    </source>
</reference>
<name>A0ABV3DBY4_9ACTN</name>
<organism evidence="1 2">
    <name type="scientific">Streptodolium elevatio</name>
    <dbReference type="NCBI Taxonomy" id="3157996"/>
    <lineage>
        <taxon>Bacteria</taxon>
        <taxon>Bacillati</taxon>
        <taxon>Actinomycetota</taxon>
        <taxon>Actinomycetes</taxon>
        <taxon>Kitasatosporales</taxon>
        <taxon>Streptomycetaceae</taxon>
        <taxon>Streptodolium</taxon>
    </lineage>
</organism>
<accession>A0ABV3DBY4</accession>
<evidence type="ECO:0000313" key="1">
    <source>
        <dbReference type="EMBL" id="MEU8133268.1"/>
    </source>
</evidence>
<dbReference type="RefSeq" id="WP_358350462.1">
    <property type="nucleotide sequence ID" value="NZ_JBEZFP010000012.1"/>
</dbReference>
<dbReference type="EMBL" id="JBEZFP010000012">
    <property type="protein sequence ID" value="MEU8133268.1"/>
    <property type="molecule type" value="Genomic_DNA"/>
</dbReference>
<evidence type="ECO:0000313" key="2">
    <source>
        <dbReference type="Proteomes" id="UP001551482"/>
    </source>
</evidence>
<keyword evidence="2" id="KW-1185">Reference proteome</keyword>
<protein>
    <submittedName>
        <fullName evidence="1">Uncharacterized protein</fullName>
    </submittedName>
</protein>
<gene>
    <name evidence="1" type="ORF">AB0C36_07135</name>
</gene>
<sequence>MSRDGRLRFDLRVTHRMGLGELASVLASAFRYHDTDEGMPDLSRAKVLAAVREELYYRGSGGLEGWGDDLTEVEAKAMRDWATGQVGRAFPELVAASDA</sequence>
<comment type="caution">
    <text evidence="1">The sequence shown here is derived from an EMBL/GenBank/DDBJ whole genome shotgun (WGS) entry which is preliminary data.</text>
</comment>
<dbReference type="Proteomes" id="UP001551482">
    <property type="component" value="Unassembled WGS sequence"/>
</dbReference>
<proteinExistence type="predicted"/>